<evidence type="ECO:0000256" key="1">
    <source>
        <dbReference type="ARBA" id="ARBA00001946"/>
    </source>
</evidence>
<evidence type="ECO:0000256" key="3">
    <source>
        <dbReference type="ARBA" id="ARBA00022842"/>
    </source>
</evidence>
<dbReference type="Gene3D" id="1.50.10.130">
    <property type="entry name" value="Terpene synthase, N-terminal domain"/>
    <property type="match status" value="1"/>
</dbReference>
<keyword evidence="3" id="KW-0460">Magnesium</keyword>
<dbReference type="SMR" id="A0A2P6S2H0"/>
<name>A0A2P6S2H0_ROSCH</name>
<gene>
    <name evidence="7" type="ORF">RchiOBHm_Chr2g0160361</name>
</gene>
<dbReference type="Gene3D" id="1.10.600.10">
    <property type="entry name" value="Farnesyl Diphosphate Synthase"/>
    <property type="match status" value="2"/>
</dbReference>
<comment type="cofactor">
    <cofactor evidence="1">
        <name>Mg(2+)</name>
        <dbReference type="ChEBI" id="CHEBI:18420"/>
    </cofactor>
</comment>
<dbReference type="InterPro" id="IPR005630">
    <property type="entry name" value="Terpene_synthase_metal-bd"/>
</dbReference>
<evidence type="ECO:0000259" key="5">
    <source>
        <dbReference type="Pfam" id="PF01397"/>
    </source>
</evidence>
<sequence length="455" mass="51476">MSLLFCSSSPSFLFTKLTSTRYLRMLAPVLVHVHHTTATKQSSFILSNSSSKIIEPPVAHQRRLAQYHPTIWGPMLIDSFSTHYTHESYASQLEGLKQIVSKALLVSSTKDDACSILKLADLMQRLGVAYHFKKEIQAAIVTLVSSSTASTTTNLQKVSLQFQILRQYGISISSDLFFKDGEESLSNDVEGLLCLYEASHLGMPGEDVLEEAKSFRSKNLKQSLAKLNDENLLKRVEQLLETPVHWRMPRIEALNFINIYQRDDSSNLALLELAELDYNLVQSFPLLYNSSNIKLNEKESNSLEKENPNNITFAYVLQWENLCKSYMIEARWFYSRYTPTLEEYLENAWTSAENERGDVAKSVQCYMEEKGISEEEAHKNIKGLICYSWKKINEDSAKATIPKSIVNLSLNMARTAHCIFQHGDGIGTSVGVTKDRLISLIANPIPIDDDNHVTQ</sequence>
<reference evidence="7 8" key="1">
    <citation type="journal article" date="2018" name="Nat. Genet.">
        <title>The Rosa genome provides new insights in the design of modern roses.</title>
        <authorList>
            <person name="Bendahmane M."/>
        </authorList>
    </citation>
    <scope>NUCLEOTIDE SEQUENCE [LARGE SCALE GENOMIC DNA]</scope>
    <source>
        <strain evidence="8">cv. Old Blush</strain>
    </source>
</reference>
<dbReference type="Pfam" id="PF01397">
    <property type="entry name" value="Terpene_synth"/>
    <property type="match status" value="1"/>
</dbReference>
<dbReference type="SUPFAM" id="SSF48239">
    <property type="entry name" value="Terpenoid cyclases/Protein prenyltransferases"/>
    <property type="match status" value="1"/>
</dbReference>
<dbReference type="GO" id="GO:0034768">
    <property type="term" value="F:(E)-beta-ocimene synthase activity"/>
    <property type="evidence" value="ECO:0007669"/>
    <property type="project" value="UniProtKB-EC"/>
</dbReference>
<feature type="domain" description="Terpene synthase N-terminal" evidence="5">
    <location>
        <begin position="72"/>
        <end position="239"/>
    </location>
</feature>
<keyword evidence="2" id="KW-0479">Metal-binding</keyword>
<dbReference type="STRING" id="74649.A0A2P6S2H0"/>
<evidence type="ECO:0000313" key="8">
    <source>
        <dbReference type="Proteomes" id="UP000238479"/>
    </source>
</evidence>
<keyword evidence="4 7" id="KW-0456">Lyase</keyword>
<dbReference type="PANTHER" id="PTHR31225:SF98">
    <property type="entry name" value="TERPENE SYNTHASE 9-RELATED"/>
    <property type="match status" value="1"/>
</dbReference>
<keyword evidence="8" id="KW-1185">Reference proteome</keyword>
<dbReference type="OMA" id="THYTHES"/>
<evidence type="ECO:0000256" key="4">
    <source>
        <dbReference type="ARBA" id="ARBA00023239"/>
    </source>
</evidence>
<evidence type="ECO:0000313" key="7">
    <source>
        <dbReference type="EMBL" id="PRQ52883.1"/>
    </source>
</evidence>
<dbReference type="Pfam" id="PF03936">
    <property type="entry name" value="Terpene_synth_C"/>
    <property type="match status" value="1"/>
</dbReference>
<dbReference type="Gramene" id="PRQ52883">
    <property type="protein sequence ID" value="PRQ52883"/>
    <property type="gene ID" value="RchiOBHm_Chr2g0160361"/>
</dbReference>
<dbReference type="InterPro" id="IPR008949">
    <property type="entry name" value="Isoprenoid_synthase_dom_sf"/>
</dbReference>
<accession>A0A2P6S2H0</accession>
<dbReference type="InterPro" id="IPR001906">
    <property type="entry name" value="Terpene_synth_N"/>
</dbReference>
<evidence type="ECO:0000256" key="2">
    <source>
        <dbReference type="ARBA" id="ARBA00022723"/>
    </source>
</evidence>
<organism evidence="7 8">
    <name type="scientific">Rosa chinensis</name>
    <name type="common">China rose</name>
    <dbReference type="NCBI Taxonomy" id="74649"/>
    <lineage>
        <taxon>Eukaryota</taxon>
        <taxon>Viridiplantae</taxon>
        <taxon>Streptophyta</taxon>
        <taxon>Embryophyta</taxon>
        <taxon>Tracheophyta</taxon>
        <taxon>Spermatophyta</taxon>
        <taxon>Magnoliopsida</taxon>
        <taxon>eudicotyledons</taxon>
        <taxon>Gunneridae</taxon>
        <taxon>Pentapetalae</taxon>
        <taxon>rosids</taxon>
        <taxon>fabids</taxon>
        <taxon>Rosales</taxon>
        <taxon>Rosaceae</taxon>
        <taxon>Rosoideae</taxon>
        <taxon>Rosoideae incertae sedis</taxon>
        <taxon>Rosa</taxon>
    </lineage>
</organism>
<dbReference type="SUPFAM" id="SSF48576">
    <property type="entry name" value="Terpenoid synthases"/>
    <property type="match status" value="1"/>
</dbReference>
<dbReference type="InterPro" id="IPR036965">
    <property type="entry name" value="Terpene_synth_N_sf"/>
</dbReference>
<comment type="caution">
    <text evidence="7">The sequence shown here is derived from an EMBL/GenBank/DDBJ whole genome shotgun (WGS) entry which is preliminary data.</text>
</comment>
<proteinExistence type="predicted"/>
<dbReference type="InterPro" id="IPR050148">
    <property type="entry name" value="Terpene_synthase-like"/>
</dbReference>
<dbReference type="GO" id="GO:0010333">
    <property type="term" value="F:terpene synthase activity"/>
    <property type="evidence" value="ECO:0007669"/>
    <property type="project" value="InterPro"/>
</dbReference>
<dbReference type="PANTHER" id="PTHR31225">
    <property type="entry name" value="OS04G0344100 PROTEIN-RELATED"/>
    <property type="match status" value="1"/>
</dbReference>
<dbReference type="Proteomes" id="UP000238479">
    <property type="component" value="Chromosome 2"/>
</dbReference>
<dbReference type="InterPro" id="IPR008930">
    <property type="entry name" value="Terpenoid_cyclase/PrenylTrfase"/>
</dbReference>
<protein>
    <submittedName>
        <fullName evidence="7">Putative (E)-beta-ocimene synthase</fullName>
        <ecNumber evidence="7">4.2.3.106</ecNumber>
    </submittedName>
</protein>
<feature type="domain" description="Terpene synthase metal-binding" evidence="6">
    <location>
        <begin position="301"/>
        <end position="352"/>
    </location>
</feature>
<dbReference type="GO" id="GO:0000287">
    <property type="term" value="F:magnesium ion binding"/>
    <property type="evidence" value="ECO:0007669"/>
    <property type="project" value="InterPro"/>
</dbReference>
<dbReference type="AlphaFoldDB" id="A0A2P6S2H0"/>
<dbReference type="GO" id="GO:0016114">
    <property type="term" value="P:terpenoid biosynthetic process"/>
    <property type="evidence" value="ECO:0007669"/>
    <property type="project" value="InterPro"/>
</dbReference>
<dbReference type="EC" id="4.2.3.106" evidence="7"/>
<evidence type="ECO:0000259" key="6">
    <source>
        <dbReference type="Pfam" id="PF03936"/>
    </source>
</evidence>
<dbReference type="EMBL" id="PDCK01000040">
    <property type="protein sequence ID" value="PRQ52883.1"/>
    <property type="molecule type" value="Genomic_DNA"/>
</dbReference>